<gene>
    <name evidence="1" type="ORF">Scep_008956</name>
</gene>
<sequence>MIPAVAPPVIARRNTFSSFSAAAAVAVPSQQRVSSFPTALPPPRFDFDFGSLSSVYYTSLKDLIPPPPPPASAAARTLSGECEAVPARSGVWRGVGGGGGRRAAEAVCGGCGWGWWWSR</sequence>
<comment type="caution">
    <text evidence="1">The sequence shown here is derived from an EMBL/GenBank/DDBJ whole genome shotgun (WGS) entry which is preliminary data.</text>
</comment>
<accession>A0AAP0JUJ9</accession>
<evidence type="ECO:0000313" key="1">
    <source>
        <dbReference type="EMBL" id="KAK9139275.1"/>
    </source>
</evidence>
<dbReference type="EMBL" id="JBBNAG010000004">
    <property type="protein sequence ID" value="KAK9139275.1"/>
    <property type="molecule type" value="Genomic_DNA"/>
</dbReference>
<keyword evidence="2" id="KW-1185">Reference proteome</keyword>
<reference evidence="1 2" key="1">
    <citation type="submission" date="2024-01" db="EMBL/GenBank/DDBJ databases">
        <title>Genome assemblies of Stephania.</title>
        <authorList>
            <person name="Yang L."/>
        </authorList>
    </citation>
    <scope>NUCLEOTIDE SEQUENCE [LARGE SCALE GENOMIC DNA]</scope>
    <source>
        <strain evidence="1">JXDWG</strain>
        <tissue evidence="1">Leaf</tissue>
    </source>
</reference>
<name>A0AAP0JUJ9_9MAGN</name>
<dbReference type="AlphaFoldDB" id="A0AAP0JUJ9"/>
<evidence type="ECO:0000313" key="2">
    <source>
        <dbReference type="Proteomes" id="UP001419268"/>
    </source>
</evidence>
<proteinExistence type="predicted"/>
<protein>
    <submittedName>
        <fullName evidence="1">Uncharacterized protein</fullName>
    </submittedName>
</protein>
<organism evidence="1 2">
    <name type="scientific">Stephania cephalantha</name>
    <dbReference type="NCBI Taxonomy" id="152367"/>
    <lineage>
        <taxon>Eukaryota</taxon>
        <taxon>Viridiplantae</taxon>
        <taxon>Streptophyta</taxon>
        <taxon>Embryophyta</taxon>
        <taxon>Tracheophyta</taxon>
        <taxon>Spermatophyta</taxon>
        <taxon>Magnoliopsida</taxon>
        <taxon>Ranunculales</taxon>
        <taxon>Menispermaceae</taxon>
        <taxon>Menispermoideae</taxon>
        <taxon>Cissampelideae</taxon>
        <taxon>Stephania</taxon>
    </lineage>
</organism>
<dbReference type="Proteomes" id="UP001419268">
    <property type="component" value="Unassembled WGS sequence"/>
</dbReference>